<dbReference type="EMBL" id="CM042012">
    <property type="protein sequence ID" value="KAI3749483.1"/>
    <property type="molecule type" value="Genomic_DNA"/>
</dbReference>
<gene>
    <name evidence="1" type="ORF">L2E82_20096</name>
</gene>
<dbReference type="Proteomes" id="UP001055811">
    <property type="component" value="Linkage Group LG04"/>
</dbReference>
<reference evidence="1 2" key="2">
    <citation type="journal article" date="2022" name="Mol. Ecol. Resour.">
        <title>The genomes of chicory, endive, great burdock and yacon provide insights into Asteraceae paleo-polyploidization history and plant inulin production.</title>
        <authorList>
            <person name="Fan W."/>
            <person name="Wang S."/>
            <person name="Wang H."/>
            <person name="Wang A."/>
            <person name="Jiang F."/>
            <person name="Liu H."/>
            <person name="Zhao H."/>
            <person name="Xu D."/>
            <person name="Zhang Y."/>
        </authorList>
    </citation>
    <scope>NUCLEOTIDE SEQUENCE [LARGE SCALE GENOMIC DNA]</scope>
    <source>
        <strain evidence="2">cv. Punajuju</strain>
        <tissue evidence="1">Leaves</tissue>
    </source>
</reference>
<organism evidence="1 2">
    <name type="scientific">Cichorium intybus</name>
    <name type="common">Chicory</name>
    <dbReference type="NCBI Taxonomy" id="13427"/>
    <lineage>
        <taxon>Eukaryota</taxon>
        <taxon>Viridiplantae</taxon>
        <taxon>Streptophyta</taxon>
        <taxon>Embryophyta</taxon>
        <taxon>Tracheophyta</taxon>
        <taxon>Spermatophyta</taxon>
        <taxon>Magnoliopsida</taxon>
        <taxon>eudicotyledons</taxon>
        <taxon>Gunneridae</taxon>
        <taxon>Pentapetalae</taxon>
        <taxon>asterids</taxon>
        <taxon>campanulids</taxon>
        <taxon>Asterales</taxon>
        <taxon>Asteraceae</taxon>
        <taxon>Cichorioideae</taxon>
        <taxon>Cichorieae</taxon>
        <taxon>Cichoriinae</taxon>
        <taxon>Cichorium</taxon>
    </lineage>
</organism>
<keyword evidence="2" id="KW-1185">Reference proteome</keyword>
<accession>A0ACB9DS25</accession>
<evidence type="ECO:0000313" key="1">
    <source>
        <dbReference type="EMBL" id="KAI3749483.1"/>
    </source>
</evidence>
<proteinExistence type="predicted"/>
<protein>
    <submittedName>
        <fullName evidence="1">Uncharacterized protein</fullName>
    </submittedName>
</protein>
<evidence type="ECO:0000313" key="2">
    <source>
        <dbReference type="Proteomes" id="UP001055811"/>
    </source>
</evidence>
<sequence length="102" mass="10836">MQKHSIRVLEVAGMASLVLWLAMVDPCNAIINMNRPALRLLILPSLDHSGTHTPGNGCNHSDNGGNHCIPPVNGKAFARHHEGGAATNRKLMMHAGGASDQI</sequence>
<name>A0ACB9DS25_CICIN</name>
<reference evidence="2" key="1">
    <citation type="journal article" date="2022" name="Mol. Ecol. Resour.">
        <title>The genomes of chicory, endive, great burdock and yacon provide insights into Asteraceae palaeo-polyploidization history and plant inulin production.</title>
        <authorList>
            <person name="Fan W."/>
            <person name="Wang S."/>
            <person name="Wang H."/>
            <person name="Wang A."/>
            <person name="Jiang F."/>
            <person name="Liu H."/>
            <person name="Zhao H."/>
            <person name="Xu D."/>
            <person name="Zhang Y."/>
        </authorList>
    </citation>
    <scope>NUCLEOTIDE SEQUENCE [LARGE SCALE GENOMIC DNA]</scope>
    <source>
        <strain evidence="2">cv. Punajuju</strain>
    </source>
</reference>
<comment type="caution">
    <text evidence="1">The sequence shown here is derived from an EMBL/GenBank/DDBJ whole genome shotgun (WGS) entry which is preliminary data.</text>
</comment>